<dbReference type="Proteomes" id="UP000814140">
    <property type="component" value="Unassembled WGS sequence"/>
</dbReference>
<reference evidence="1" key="1">
    <citation type="submission" date="2021-03" db="EMBL/GenBank/DDBJ databases">
        <authorList>
            <consortium name="DOE Joint Genome Institute"/>
            <person name="Ahrendt S."/>
            <person name="Looney B.P."/>
            <person name="Miyauchi S."/>
            <person name="Morin E."/>
            <person name="Drula E."/>
            <person name="Courty P.E."/>
            <person name="Chicoki N."/>
            <person name="Fauchery L."/>
            <person name="Kohler A."/>
            <person name="Kuo A."/>
            <person name="Labutti K."/>
            <person name="Pangilinan J."/>
            <person name="Lipzen A."/>
            <person name="Riley R."/>
            <person name="Andreopoulos W."/>
            <person name="He G."/>
            <person name="Johnson J."/>
            <person name="Barry K.W."/>
            <person name="Grigoriev I.V."/>
            <person name="Nagy L."/>
            <person name="Hibbett D."/>
            <person name="Henrissat B."/>
            <person name="Matheny P.B."/>
            <person name="Labbe J."/>
            <person name="Martin F."/>
        </authorList>
    </citation>
    <scope>NUCLEOTIDE SEQUENCE</scope>
    <source>
        <strain evidence="1">HHB10654</strain>
    </source>
</reference>
<sequence>MAKAFYASGKTAVLVSEDLWEPVIIEDRYKGTAPPIGHGINSNTLDVSSCSCTRISRSPAREIYSFNESNSMYFRPPTFDCLNSIKCLTSGRTTYFARYVESMDVHQALLNHAF</sequence>
<protein>
    <submittedName>
        <fullName evidence="1">Uncharacterized protein</fullName>
    </submittedName>
</protein>
<gene>
    <name evidence="1" type="ORF">BV25DRAFT_1922609</name>
</gene>
<evidence type="ECO:0000313" key="2">
    <source>
        <dbReference type="Proteomes" id="UP000814140"/>
    </source>
</evidence>
<proteinExistence type="predicted"/>
<organism evidence="1 2">
    <name type="scientific">Artomyces pyxidatus</name>
    <dbReference type="NCBI Taxonomy" id="48021"/>
    <lineage>
        <taxon>Eukaryota</taxon>
        <taxon>Fungi</taxon>
        <taxon>Dikarya</taxon>
        <taxon>Basidiomycota</taxon>
        <taxon>Agaricomycotina</taxon>
        <taxon>Agaricomycetes</taxon>
        <taxon>Russulales</taxon>
        <taxon>Auriscalpiaceae</taxon>
        <taxon>Artomyces</taxon>
    </lineage>
</organism>
<dbReference type="EMBL" id="MU277402">
    <property type="protein sequence ID" value="KAI0054526.1"/>
    <property type="molecule type" value="Genomic_DNA"/>
</dbReference>
<accession>A0ACB8SFI4</accession>
<comment type="caution">
    <text evidence="1">The sequence shown here is derived from an EMBL/GenBank/DDBJ whole genome shotgun (WGS) entry which is preliminary data.</text>
</comment>
<name>A0ACB8SFI4_9AGAM</name>
<evidence type="ECO:0000313" key="1">
    <source>
        <dbReference type="EMBL" id="KAI0054526.1"/>
    </source>
</evidence>
<keyword evidence="2" id="KW-1185">Reference proteome</keyword>
<reference evidence="1" key="2">
    <citation type="journal article" date="2022" name="New Phytol.">
        <title>Evolutionary transition to the ectomycorrhizal habit in the genomes of a hyperdiverse lineage of mushroom-forming fungi.</title>
        <authorList>
            <person name="Looney B."/>
            <person name="Miyauchi S."/>
            <person name="Morin E."/>
            <person name="Drula E."/>
            <person name="Courty P.E."/>
            <person name="Kohler A."/>
            <person name="Kuo A."/>
            <person name="LaButti K."/>
            <person name="Pangilinan J."/>
            <person name="Lipzen A."/>
            <person name="Riley R."/>
            <person name="Andreopoulos W."/>
            <person name="He G."/>
            <person name="Johnson J."/>
            <person name="Nolan M."/>
            <person name="Tritt A."/>
            <person name="Barry K.W."/>
            <person name="Grigoriev I.V."/>
            <person name="Nagy L.G."/>
            <person name="Hibbett D."/>
            <person name="Henrissat B."/>
            <person name="Matheny P.B."/>
            <person name="Labbe J."/>
            <person name="Martin F.M."/>
        </authorList>
    </citation>
    <scope>NUCLEOTIDE SEQUENCE</scope>
    <source>
        <strain evidence="1">HHB10654</strain>
    </source>
</reference>